<reference evidence="2 3" key="1">
    <citation type="submission" date="2015-04" db="EMBL/GenBank/DDBJ databases">
        <title>Complete genome sequence of Schizopora paradoxa KUC8140, a cosmopolitan wood degrader in East Asia.</title>
        <authorList>
            <consortium name="DOE Joint Genome Institute"/>
            <person name="Min B."/>
            <person name="Park H."/>
            <person name="Jang Y."/>
            <person name="Kim J.-J."/>
            <person name="Kim K.H."/>
            <person name="Pangilinan J."/>
            <person name="Lipzen A."/>
            <person name="Riley R."/>
            <person name="Grigoriev I.V."/>
            <person name="Spatafora J.W."/>
            <person name="Choi I.-G."/>
        </authorList>
    </citation>
    <scope>NUCLEOTIDE SEQUENCE [LARGE SCALE GENOMIC DNA]</scope>
    <source>
        <strain evidence="2 3">KUC8140</strain>
    </source>
</reference>
<organism evidence="2 3">
    <name type="scientific">Schizopora paradoxa</name>
    <dbReference type="NCBI Taxonomy" id="27342"/>
    <lineage>
        <taxon>Eukaryota</taxon>
        <taxon>Fungi</taxon>
        <taxon>Dikarya</taxon>
        <taxon>Basidiomycota</taxon>
        <taxon>Agaricomycotina</taxon>
        <taxon>Agaricomycetes</taxon>
        <taxon>Hymenochaetales</taxon>
        <taxon>Schizoporaceae</taxon>
        <taxon>Schizopora</taxon>
    </lineage>
</organism>
<keyword evidence="3" id="KW-1185">Reference proteome</keyword>
<proteinExistence type="predicted"/>
<feature type="region of interest" description="Disordered" evidence="1">
    <location>
        <begin position="1"/>
        <end position="22"/>
    </location>
</feature>
<sequence length="66" mass="7032">KLLSTLPTSNSGAGLPVSSTGNYLRTNRIVKENKPMDGDFRPLGKSLPARLGADDASCTNRKRDGD</sequence>
<protein>
    <submittedName>
        <fullName evidence="2">Uncharacterized protein</fullName>
    </submittedName>
</protein>
<name>A0A0H2RGQ3_9AGAM</name>
<dbReference type="InParanoid" id="A0A0H2RGQ3"/>
<dbReference type="AlphaFoldDB" id="A0A0H2RGQ3"/>
<feature type="non-terminal residue" evidence="2">
    <location>
        <position position="1"/>
    </location>
</feature>
<evidence type="ECO:0000313" key="2">
    <source>
        <dbReference type="EMBL" id="KLO11050.1"/>
    </source>
</evidence>
<accession>A0A0H2RGQ3</accession>
<feature type="region of interest" description="Disordered" evidence="1">
    <location>
        <begin position="34"/>
        <end position="66"/>
    </location>
</feature>
<evidence type="ECO:0000256" key="1">
    <source>
        <dbReference type="SAM" id="MobiDB-lite"/>
    </source>
</evidence>
<gene>
    <name evidence="2" type="ORF">SCHPADRAFT_906360</name>
</gene>
<evidence type="ECO:0000313" key="3">
    <source>
        <dbReference type="Proteomes" id="UP000053477"/>
    </source>
</evidence>
<dbReference type="Proteomes" id="UP000053477">
    <property type="component" value="Unassembled WGS sequence"/>
</dbReference>
<dbReference type="EMBL" id="KQ086010">
    <property type="protein sequence ID" value="KLO11050.1"/>
    <property type="molecule type" value="Genomic_DNA"/>
</dbReference>